<evidence type="ECO:0000256" key="1">
    <source>
        <dbReference type="ARBA" id="ARBA00007473"/>
    </source>
</evidence>
<name>A0AAN8UGR8_9MAGN</name>
<evidence type="ECO:0000313" key="4">
    <source>
        <dbReference type="EMBL" id="KAK6915205.1"/>
    </source>
</evidence>
<feature type="compositionally biased region" description="Acidic residues" evidence="2">
    <location>
        <begin position="107"/>
        <end position="117"/>
    </location>
</feature>
<dbReference type="GO" id="GO:0005730">
    <property type="term" value="C:nucleolus"/>
    <property type="evidence" value="ECO:0007669"/>
    <property type="project" value="TreeGrafter"/>
</dbReference>
<dbReference type="EMBL" id="JBAMMX010000025">
    <property type="protein sequence ID" value="KAK6915205.1"/>
    <property type="molecule type" value="Genomic_DNA"/>
</dbReference>
<dbReference type="Proteomes" id="UP001370490">
    <property type="component" value="Unassembled WGS sequence"/>
</dbReference>
<feature type="region of interest" description="Disordered" evidence="2">
    <location>
        <begin position="186"/>
        <end position="211"/>
    </location>
</feature>
<feature type="region of interest" description="Disordered" evidence="2">
    <location>
        <begin position="95"/>
        <end position="125"/>
    </location>
</feature>
<evidence type="ECO:0000259" key="3">
    <source>
        <dbReference type="Pfam" id="PF12936"/>
    </source>
</evidence>
<proteinExistence type="inferred from homology"/>
<dbReference type="AlphaFoldDB" id="A0AAN8UGR8"/>
<feature type="compositionally biased region" description="Acidic residues" evidence="2">
    <location>
        <begin position="51"/>
        <end position="72"/>
    </location>
</feature>
<dbReference type="PANTHER" id="PTHR14490:SF5">
    <property type="entry name" value="PROTEIN KRI1 HOMOLOG"/>
    <property type="match status" value="1"/>
</dbReference>
<dbReference type="GO" id="GO:0030686">
    <property type="term" value="C:90S preribosome"/>
    <property type="evidence" value="ECO:0007669"/>
    <property type="project" value="TreeGrafter"/>
</dbReference>
<feature type="region of interest" description="Disordered" evidence="2">
    <location>
        <begin position="378"/>
        <end position="418"/>
    </location>
</feature>
<comment type="caution">
    <text evidence="4">The sequence shown here is derived from an EMBL/GenBank/DDBJ whole genome shotgun (WGS) entry which is preliminary data.</text>
</comment>
<dbReference type="InterPro" id="IPR018034">
    <property type="entry name" value="Kri1"/>
</dbReference>
<feature type="region of interest" description="Disordered" evidence="2">
    <location>
        <begin position="28"/>
        <end position="77"/>
    </location>
</feature>
<dbReference type="Pfam" id="PF05178">
    <property type="entry name" value="Kri1"/>
    <property type="match status" value="1"/>
</dbReference>
<keyword evidence="5" id="KW-1185">Reference proteome</keyword>
<dbReference type="Pfam" id="PF12936">
    <property type="entry name" value="Kri1_C"/>
    <property type="match status" value="1"/>
</dbReference>
<feature type="compositionally biased region" description="Basic and acidic residues" evidence="2">
    <location>
        <begin position="95"/>
        <end position="106"/>
    </location>
</feature>
<feature type="region of interest" description="Disordered" evidence="2">
    <location>
        <begin position="560"/>
        <end position="619"/>
    </location>
</feature>
<comment type="similarity">
    <text evidence="1">Belongs to the KRI1 family.</text>
</comment>
<dbReference type="InterPro" id="IPR024626">
    <property type="entry name" value="Kri1-like_C"/>
</dbReference>
<dbReference type="GO" id="GO:0000447">
    <property type="term" value="P:endonucleolytic cleavage in ITS1 to separate SSU-rRNA from 5.8S rRNA and LSU-rRNA from tricistronic rRNA transcript (SSU-rRNA, 5.8S rRNA, LSU-rRNA)"/>
    <property type="evidence" value="ECO:0007669"/>
    <property type="project" value="TreeGrafter"/>
</dbReference>
<feature type="compositionally biased region" description="Acidic residues" evidence="2">
    <location>
        <begin position="380"/>
        <end position="404"/>
    </location>
</feature>
<feature type="domain" description="Kri1-like C-terminal" evidence="3">
    <location>
        <begin position="476"/>
        <end position="557"/>
    </location>
</feature>
<evidence type="ECO:0000256" key="2">
    <source>
        <dbReference type="SAM" id="MobiDB-lite"/>
    </source>
</evidence>
<sequence length="642" mass="74810">MGMKLFEDGDGDEDVSKIEIDQEFARRYEHNKKREGLQRLEELKKKGLAGDDSDSADSDSESDYEIDSDEDDQVKSSKRDLEFLNALIRLKNHDPDLKQEDAKLFESESENDDEEEKSDSKKKKAKAMYLKDVVAKQLIEEGPAFGDEEEKVEQISKKNKKKTYVEEQEELQKAFLDAVEKAELDGDDGDLLEETKREVNDDIENGNEINGKLDEYFGKDGELDENGLFLKDYFKNRLWVDKDKGKNKLVDEDLSQISEDEEEIDRQDEYEKEYNFRHEEGGEDRVLGHSRFVEGSVRKKVSARKLQRKSKEERMALAEFERKEELKHLKNLKKKEIMEKINKIKEIAGIAEDRACLLDENDLEEDFDPEEYDRKMKETFDEDYYGAEDADPEFGSDKDDDDGDLEKPDFDKEDELLGLPKGWTMEVSSEGFKSAREKYLKNKLEKKNEGVKEEEGENEGKRKRKRKISLQEKVALDKELEEYYKLDYEDTIGDLKTRFKYTSVPPKKYGLKTEEVLMLDDKELNQYVSIKKLAPYRETEWKVPTMKKYNQKMRNKLLLQGEMPNGEVGGKKKSLHGDNDRPNSGTGVIKDFEAQQEEVNVATDSLSRKARRRQRQAEFKLSQSRLLAYGKIAPKSKSKKKH</sequence>
<organism evidence="4 5">
    <name type="scientific">Dillenia turbinata</name>
    <dbReference type="NCBI Taxonomy" id="194707"/>
    <lineage>
        <taxon>Eukaryota</taxon>
        <taxon>Viridiplantae</taxon>
        <taxon>Streptophyta</taxon>
        <taxon>Embryophyta</taxon>
        <taxon>Tracheophyta</taxon>
        <taxon>Spermatophyta</taxon>
        <taxon>Magnoliopsida</taxon>
        <taxon>eudicotyledons</taxon>
        <taxon>Gunneridae</taxon>
        <taxon>Pentapetalae</taxon>
        <taxon>Dilleniales</taxon>
        <taxon>Dilleniaceae</taxon>
        <taxon>Dillenia</taxon>
    </lineage>
</organism>
<protein>
    <submittedName>
        <fullName evidence="4">Kri1-like, C-terminal</fullName>
    </submittedName>
</protein>
<dbReference type="PANTHER" id="PTHR14490">
    <property type="entry name" value="ZINC FINGER, ZZ TYPE"/>
    <property type="match status" value="1"/>
</dbReference>
<feature type="region of interest" description="Disordered" evidence="2">
    <location>
        <begin position="444"/>
        <end position="467"/>
    </location>
</feature>
<evidence type="ECO:0000313" key="5">
    <source>
        <dbReference type="Proteomes" id="UP001370490"/>
    </source>
</evidence>
<feature type="compositionally biased region" description="Basic and acidic residues" evidence="2">
    <location>
        <begin position="444"/>
        <end position="453"/>
    </location>
</feature>
<accession>A0AAN8UGR8</accession>
<reference evidence="4 5" key="1">
    <citation type="submission" date="2023-12" db="EMBL/GenBank/DDBJ databases">
        <title>A high-quality genome assembly for Dillenia turbinata (Dilleniales).</title>
        <authorList>
            <person name="Chanderbali A."/>
        </authorList>
    </citation>
    <scope>NUCLEOTIDE SEQUENCE [LARGE SCALE GENOMIC DNA]</scope>
    <source>
        <strain evidence="4">LSX21</strain>
        <tissue evidence="4">Leaf</tissue>
    </source>
</reference>
<feature type="compositionally biased region" description="Basic and acidic residues" evidence="2">
    <location>
        <begin position="28"/>
        <end position="49"/>
    </location>
</feature>
<gene>
    <name evidence="4" type="ORF">RJ641_020322</name>
</gene>